<evidence type="ECO:0000259" key="1">
    <source>
        <dbReference type="SMART" id="SM01321"/>
    </source>
</evidence>
<feature type="domain" description="Transposase IS200-like" evidence="1">
    <location>
        <begin position="10"/>
        <end position="121"/>
    </location>
</feature>
<comment type="caution">
    <text evidence="2">The sequence shown here is derived from an EMBL/GenBank/DDBJ whole genome shotgun (WGS) entry which is preliminary data.</text>
</comment>
<dbReference type="Proteomes" id="UP001209229">
    <property type="component" value="Unassembled WGS sequence"/>
</dbReference>
<dbReference type="AlphaFoldDB" id="A0AAE3M622"/>
<dbReference type="PANTHER" id="PTHR36966:SF1">
    <property type="entry name" value="REP-ASSOCIATED TYROSINE TRANSPOSASE"/>
    <property type="match status" value="1"/>
</dbReference>
<dbReference type="GO" id="GO:0006313">
    <property type="term" value="P:DNA transposition"/>
    <property type="evidence" value="ECO:0007669"/>
    <property type="project" value="InterPro"/>
</dbReference>
<name>A0AAE3M622_9BACT</name>
<organism evidence="2 3">
    <name type="scientific">Plebeiibacterium sediminum</name>
    <dbReference type="NCBI Taxonomy" id="2992112"/>
    <lineage>
        <taxon>Bacteria</taxon>
        <taxon>Pseudomonadati</taxon>
        <taxon>Bacteroidota</taxon>
        <taxon>Bacteroidia</taxon>
        <taxon>Marinilabiliales</taxon>
        <taxon>Marinilabiliaceae</taxon>
        <taxon>Plebeiibacterium</taxon>
    </lineage>
</organism>
<dbReference type="Pfam" id="PF01797">
    <property type="entry name" value="Y1_Tnp"/>
    <property type="match status" value="1"/>
</dbReference>
<dbReference type="RefSeq" id="WP_301191176.1">
    <property type="nucleotide sequence ID" value="NZ_JAPDPJ010000033.1"/>
</dbReference>
<dbReference type="GO" id="GO:0004803">
    <property type="term" value="F:transposase activity"/>
    <property type="evidence" value="ECO:0007669"/>
    <property type="project" value="InterPro"/>
</dbReference>
<keyword evidence="3" id="KW-1185">Reference proteome</keyword>
<dbReference type="NCBIfam" id="NF047646">
    <property type="entry name" value="REP_Tyr_transpos"/>
    <property type="match status" value="1"/>
</dbReference>
<evidence type="ECO:0000313" key="3">
    <source>
        <dbReference type="Proteomes" id="UP001209229"/>
    </source>
</evidence>
<reference evidence="2" key="1">
    <citation type="submission" date="2022-10" db="EMBL/GenBank/DDBJ databases">
        <authorList>
            <person name="Yu W.X."/>
        </authorList>
    </citation>
    <scope>NUCLEOTIDE SEQUENCE</scope>
    <source>
        <strain evidence="2">AAT</strain>
    </source>
</reference>
<proteinExistence type="predicted"/>
<dbReference type="EMBL" id="JAPDPJ010000033">
    <property type="protein sequence ID" value="MCW3787611.1"/>
    <property type="molecule type" value="Genomic_DNA"/>
</dbReference>
<accession>A0AAE3M622</accession>
<evidence type="ECO:0000313" key="2">
    <source>
        <dbReference type="EMBL" id="MCW3787611.1"/>
    </source>
</evidence>
<dbReference type="InterPro" id="IPR002686">
    <property type="entry name" value="Transposase_17"/>
</dbReference>
<dbReference type="SUPFAM" id="SSF143422">
    <property type="entry name" value="Transposase IS200-like"/>
    <property type="match status" value="1"/>
</dbReference>
<gene>
    <name evidence="2" type="ORF">OM075_14140</name>
</gene>
<protein>
    <submittedName>
        <fullName evidence="2">Transposase</fullName>
    </submittedName>
</protein>
<dbReference type="GO" id="GO:0043565">
    <property type="term" value="F:sequence-specific DNA binding"/>
    <property type="evidence" value="ECO:0007669"/>
    <property type="project" value="TreeGrafter"/>
</dbReference>
<dbReference type="SMART" id="SM01321">
    <property type="entry name" value="Y1_Tnp"/>
    <property type="match status" value="1"/>
</dbReference>
<dbReference type="PANTHER" id="PTHR36966">
    <property type="entry name" value="REP-ASSOCIATED TYROSINE TRANSPOSASE"/>
    <property type="match status" value="1"/>
</dbReference>
<dbReference type="InterPro" id="IPR052715">
    <property type="entry name" value="RAYT_transposase"/>
</dbReference>
<dbReference type="InterPro" id="IPR036515">
    <property type="entry name" value="Transposase_17_sf"/>
</dbReference>
<sequence length="182" mass="21811">MSRNYKFQDQQKPYFISFATVYWIDVFTRTIYKDIFIDSVNYCIKEKGLIVYAWVLMTNHVHMIIGTKKENMQDILRDLKKHTSKTIINAIKENPQESRKEWMLWMFEKAGNKNGNNTHYQFWQQHNQPIELFDNKILDQKLNYLHYNPVKDGFVKEPEDYYYSSAVDYTGSKGLVDVVLIE</sequence>
<dbReference type="Gene3D" id="3.30.70.1290">
    <property type="entry name" value="Transposase IS200-like"/>
    <property type="match status" value="1"/>
</dbReference>